<keyword evidence="2" id="KW-0472">Membrane</keyword>
<evidence type="ECO:0000256" key="2">
    <source>
        <dbReference type="SAM" id="Phobius"/>
    </source>
</evidence>
<dbReference type="EMBL" id="AMZH03003151">
    <property type="protein sequence ID" value="RRT73247.1"/>
    <property type="molecule type" value="Genomic_DNA"/>
</dbReference>
<evidence type="ECO:0000313" key="4">
    <source>
        <dbReference type="Proteomes" id="UP000287651"/>
    </source>
</evidence>
<keyword evidence="2" id="KW-1133">Transmembrane helix</keyword>
<feature type="region of interest" description="Disordered" evidence="1">
    <location>
        <begin position="1"/>
        <end position="21"/>
    </location>
</feature>
<sequence length="83" mass="9737">MGARREFTERIGKLPGNTPGDHRKKTIRLITRMPEATGLVGPPKILGNLRWFHHRRWRLYCLYSIFSGAFEFWLHSSEANWGL</sequence>
<name>A0A427AAJ1_ENSVE</name>
<evidence type="ECO:0000313" key="3">
    <source>
        <dbReference type="EMBL" id="RRT73247.1"/>
    </source>
</evidence>
<gene>
    <name evidence="3" type="ORF">B296_00004229</name>
</gene>
<comment type="caution">
    <text evidence="3">The sequence shown here is derived from an EMBL/GenBank/DDBJ whole genome shotgun (WGS) entry which is preliminary data.</text>
</comment>
<accession>A0A427AAJ1</accession>
<feature type="transmembrane region" description="Helical" evidence="2">
    <location>
        <begin position="57"/>
        <end position="74"/>
    </location>
</feature>
<reference evidence="3 4" key="1">
    <citation type="journal article" date="2014" name="Agronomy (Basel)">
        <title>A Draft Genome Sequence for Ensete ventricosum, the Drought-Tolerant Tree Against Hunger.</title>
        <authorList>
            <person name="Harrison J."/>
            <person name="Moore K.A."/>
            <person name="Paszkiewicz K."/>
            <person name="Jones T."/>
            <person name="Grant M."/>
            <person name="Ambacheew D."/>
            <person name="Muzemil S."/>
            <person name="Studholme D.J."/>
        </authorList>
    </citation>
    <scope>NUCLEOTIDE SEQUENCE [LARGE SCALE GENOMIC DNA]</scope>
</reference>
<keyword evidence="2" id="KW-0812">Transmembrane</keyword>
<proteinExistence type="predicted"/>
<protein>
    <submittedName>
        <fullName evidence="3">Uncharacterized protein</fullName>
    </submittedName>
</protein>
<dbReference type="Proteomes" id="UP000287651">
    <property type="component" value="Unassembled WGS sequence"/>
</dbReference>
<feature type="compositionally biased region" description="Basic and acidic residues" evidence="1">
    <location>
        <begin position="1"/>
        <end position="12"/>
    </location>
</feature>
<evidence type="ECO:0000256" key="1">
    <source>
        <dbReference type="SAM" id="MobiDB-lite"/>
    </source>
</evidence>
<organism evidence="3 4">
    <name type="scientific">Ensete ventricosum</name>
    <name type="common">Abyssinian banana</name>
    <name type="synonym">Musa ensete</name>
    <dbReference type="NCBI Taxonomy" id="4639"/>
    <lineage>
        <taxon>Eukaryota</taxon>
        <taxon>Viridiplantae</taxon>
        <taxon>Streptophyta</taxon>
        <taxon>Embryophyta</taxon>
        <taxon>Tracheophyta</taxon>
        <taxon>Spermatophyta</taxon>
        <taxon>Magnoliopsida</taxon>
        <taxon>Liliopsida</taxon>
        <taxon>Zingiberales</taxon>
        <taxon>Musaceae</taxon>
        <taxon>Ensete</taxon>
    </lineage>
</organism>
<dbReference type="AlphaFoldDB" id="A0A427AAJ1"/>